<dbReference type="EMBL" id="CATOUU010000938">
    <property type="protein sequence ID" value="CAI9961277.1"/>
    <property type="molecule type" value="Genomic_DNA"/>
</dbReference>
<keyword evidence="5" id="KW-1185">Reference proteome</keyword>
<sequence>MFENHLNETKPQFSSLPVRTGYNELKMLKYVQCTGEKVENQAKRKQEFEIIQANNQINEAVNRKIKINLYNTLVNTVQTQQVDCALIDNNVNSGNNSNKIILAPQQNQNISNSFNTNISIKISNISIQNNSVDTMDNEERLHEFTNSNKMIKQMISVLKTLEGFCEYFSNLVDQKYLQLKFNSNIVESFKIYMKALEYLSTAFDITIAQGQILYQKHAHSLLSLETQQQIKSYAKITEQQ</sequence>
<proteinExistence type="predicted"/>
<evidence type="ECO:0000313" key="5">
    <source>
        <dbReference type="Proteomes" id="UP001642409"/>
    </source>
</evidence>
<accession>A0AA86QV13</accession>
<evidence type="ECO:0000313" key="1">
    <source>
        <dbReference type="EMBL" id="CAI9961271.1"/>
    </source>
</evidence>
<gene>
    <name evidence="1" type="ORF">HINF_LOCUS48916</name>
    <name evidence="2" type="ORF">HINF_LOCUS48922</name>
    <name evidence="3" type="ORF">HINF_LOCUS50632</name>
    <name evidence="4" type="ORF">HINF_LOCUS50638</name>
</gene>
<name>A0AA86QV13_9EUKA</name>
<dbReference type="EMBL" id="CATOUU010000938">
    <property type="protein sequence ID" value="CAI9961271.1"/>
    <property type="molecule type" value="Genomic_DNA"/>
</dbReference>
<dbReference type="EMBL" id="CAXDID020000243">
    <property type="protein sequence ID" value="CAL6063067.1"/>
    <property type="molecule type" value="Genomic_DNA"/>
</dbReference>
<evidence type="ECO:0000313" key="2">
    <source>
        <dbReference type="EMBL" id="CAI9961277.1"/>
    </source>
</evidence>
<reference evidence="3 5" key="2">
    <citation type="submission" date="2024-07" db="EMBL/GenBank/DDBJ databases">
        <authorList>
            <person name="Akdeniz Z."/>
        </authorList>
    </citation>
    <scope>NUCLEOTIDE SEQUENCE [LARGE SCALE GENOMIC DNA]</scope>
</reference>
<evidence type="ECO:0000313" key="3">
    <source>
        <dbReference type="EMBL" id="CAL6063067.1"/>
    </source>
</evidence>
<dbReference type="AlphaFoldDB" id="A0AA86QV13"/>
<comment type="caution">
    <text evidence="2">The sequence shown here is derived from an EMBL/GenBank/DDBJ whole genome shotgun (WGS) entry which is preliminary data.</text>
</comment>
<evidence type="ECO:0000313" key="4">
    <source>
        <dbReference type="EMBL" id="CAL6063073.1"/>
    </source>
</evidence>
<organism evidence="2">
    <name type="scientific">Hexamita inflata</name>
    <dbReference type="NCBI Taxonomy" id="28002"/>
    <lineage>
        <taxon>Eukaryota</taxon>
        <taxon>Metamonada</taxon>
        <taxon>Diplomonadida</taxon>
        <taxon>Hexamitidae</taxon>
        <taxon>Hexamitinae</taxon>
        <taxon>Hexamita</taxon>
    </lineage>
</organism>
<dbReference type="EMBL" id="CAXDID020000243">
    <property type="protein sequence ID" value="CAL6063073.1"/>
    <property type="molecule type" value="Genomic_DNA"/>
</dbReference>
<reference evidence="2" key="1">
    <citation type="submission" date="2023-06" db="EMBL/GenBank/DDBJ databases">
        <authorList>
            <person name="Kurt Z."/>
        </authorList>
    </citation>
    <scope>NUCLEOTIDE SEQUENCE</scope>
</reference>
<dbReference type="Proteomes" id="UP001642409">
    <property type="component" value="Unassembled WGS sequence"/>
</dbReference>
<protein>
    <submittedName>
        <fullName evidence="3">Hypothetical_protein</fullName>
    </submittedName>
</protein>